<evidence type="ECO:0000313" key="5">
    <source>
        <dbReference type="Proteomes" id="UP000245207"/>
    </source>
</evidence>
<dbReference type="Pfam" id="PF05291">
    <property type="entry name" value="Bystin"/>
    <property type="match status" value="1"/>
</dbReference>
<proteinExistence type="inferred from homology"/>
<feature type="transmembrane region" description="Helical" evidence="2">
    <location>
        <begin position="14"/>
        <end position="34"/>
    </location>
</feature>
<comment type="caution">
    <text evidence="4">The sequence shown here is derived from an EMBL/GenBank/DDBJ whole genome shotgun (WGS) entry which is preliminary data.</text>
</comment>
<dbReference type="GO" id="GO:0005730">
    <property type="term" value="C:nucleolus"/>
    <property type="evidence" value="ECO:0007669"/>
    <property type="project" value="TreeGrafter"/>
</dbReference>
<dbReference type="GO" id="GO:0016779">
    <property type="term" value="F:nucleotidyltransferase activity"/>
    <property type="evidence" value="ECO:0007669"/>
    <property type="project" value="UniProtKB-KW"/>
</dbReference>
<keyword evidence="5" id="KW-1185">Reference proteome</keyword>
<dbReference type="OrthoDB" id="417175at2759"/>
<dbReference type="InterPro" id="IPR058866">
    <property type="entry name" value="GDPGP1_N"/>
</dbReference>
<keyword evidence="4" id="KW-0808">Transferase</keyword>
<comment type="similarity">
    <text evidence="1">Belongs to the bystin family.</text>
</comment>
<dbReference type="AlphaFoldDB" id="A0A2U1QLR0"/>
<dbReference type="InterPro" id="IPR007955">
    <property type="entry name" value="Bystin"/>
</dbReference>
<feature type="domain" description="GDPGP1-like N-terminal" evidence="3">
    <location>
        <begin position="194"/>
        <end position="291"/>
    </location>
</feature>
<dbReference type="PANTHER" id="PTHR12821">
    <property type="entry name" value="BYSTIN"/>
    <property type="match status" value="1"/>
</dbReference>
<dbReference type="GO" id="GO:0030688">
    <property type="term" value="C:preribosome, small subunit precursor"/>
    <property type="evidence" value="ECO:0007669"/>
    <property type="project" value="TreeGrafter"/>
</dbReference>
<dbReference type="Proteomes" id="UP000245207">
    <property type="component" value="Unassembled WGS sequence"/>
</dbReference>
<evidence type="ECO:0000313" key="4">
    <source>
        <dbReference type="EMBL" id="PWA98922.1"/>
    </source>
</evidence>
<dbReference type="GO" id="GO:0006364">
    <property type="term" value="P:rRNA processing"/>
    <property type="evidence" value="ECO:0007669"/>
    <property type="project" value="TreeGrafter"/>
</dbReference>
<evidence type="ECO:0000259" key="3">
    <source>
        <dbReference type="Pfam" id="PF26217"/>
    </source>
</evidence>
<organism evidence="4 5">
    <name type="scientific">Artemisia annua</name>
    <name type="common">Sweet wormwood</name>
    <dbReference type="NCBI Taxonomy" id="35608"/>
    <lineage>
        <taxon>Eukaryota</taxon>
        <taxon>Viridiplantae</taxon>
        <taxon>Streptophyta</taxon>
        <taxon>Embryophyta</taxon>
        <taxon>Tracheophyta</taxon>
        <taxon>Spermatophyta</taxon>
        <taxon>Magnoliopsida</taxon>
        <taxon>eudicotyledons</taxon>
        <taxon>Gunneridae</taxon>
        <taxon>Pentapetalae</taxon>
        <taxon>asterids</taxon>
        <taxon>campanulids</taxon>
        <taxon>Asterales</taxon>
        <taxon>Asteraceae</taxon>
        <taxon>Asteroideae</taxon>
        <taxon>Anthemideae</taxon>
        <taxon>Artemisiinae</taxon>
        <taxon>Artemisia</taxon>
    </lineage>
</organism>
<name>A0A2U1QLR0_ARTAN</name>
<protein>
    <submittedName>
        <fullName evidence="4">Mannose-1-phosphate guanylyltransferase</fullName>
    </submittedName>
</protein>
<dbReference type="STRING" id="35608.A0A2U1QLR0"/>
<dbReference type="PANTHER" id="PTHR12821:SF0">
    <property type="entry name" value="BYSTIN"/>
    <property type="match status" value="1"/>
</dbReference>
<dbReference type="EMBL" id="PKPP01000043">
    <property type="protein sequence ID" value="PWA98922.1"/>
    <property type="molecule type" value="Genomic_DNA"/>
</dbReference>
<dbReference type="GO" id="GO:0030515">
    <property type="term" value="F:snoRNA binding"/>
    <property type="evidence" value="ECO:0007669"/>
    <property type="project" value="TreeGrafter"/>
</dbReference>
<sequence length="309" mass="34236">MAGNFISRYRLQPLFLDGFTGSLTMVLICSLALMRLAKMEYGGTTSYFITLLVEKKYALSYRAVDAMVSHFMRFCEDSRAMPVIWHQYLLAFMQRVIMAQRNRREKSTAATAANALGEADKKATAAAAIGVFGSQTTLEIVPATAIPDGSTILDIGPDSLSSKLPLYAFQRFKNIESCDKKEPHFAFLDSLLEEDHVERGLFRYDVTACETKGIMGLLLNLTRVVTSRSVPLNFVWRNLQPFDGSKFNFTKVGQEEILLQFKSSDDGDVKFYPGALIDAEKNPSVVAINVSYSCSGFGSVTPICDGKCD</sequence>
<evidence type="ECO:0000256" key="2">
    <source>
        <dbReference type="SAM" id="Phobius"/>
    </source>
</evidence>
<keyword evidence="4" id="KW-0548">Nucleotidyltransferase</keyword>
<keyword evidence="2" id="KW-1133">Transmembrane helix</keyword>
<keyword evidence="2" id="KW-0812">Transmembrane</keyword>
<evidence type="ECO:0000256" key="1">
    <source>
        <dbReference type="ARBA" id="ARBA00007114"/>
    </source>
</evidence>
<accession>A0A2U1QLR0</accession>
<dbReference type="Pfam" id="PF26217">
    <property type="entry name" value="GDPGP1_N"/>
    <property type="match status" value="1"/>
</dbReference>
<keyword evidence="2" id="KW-0472">Membrane</keyword>
<gene>
    <name evidence="4" type="ORF">CTI12_AA007070</name>
</gene>
<reference evidence="4 5" key="1">
    <citation type="journal article" date="2018" name="Mol. Plant">
        <title>The genome of Artemisia annua provides insight into the evolution of Asteraceae family and artemisinin biosynthesis.</title>
        <authorList>
            <person name="Shen Q."/>
            <person name="Zhang L."/>
            <person name="Liao Z."/>
            <person name="Wang S."/>
            <person name="Yan T."/>
            <person name="Shi P."/>
            <person name="Liu M."/>
            <person name="Fu X."/>
            <person name="Pan Q."/>
            <person name="Wang Y."/>
            <person name="Lv Z."/>
            <person name="Lu X."/>
            <person name="Zhang F."/>
            <person name="Jiang W."/>
            <person name="Ma Y."/>
            <person name="Chen M."/>
            <person name="Hao X."/>
            <person name="Li L."/>
            <person name="Tang Y."/>
            <person name="Lv G."/>
            <person name="Zhou Y."/>
            <person name="Sun X."/>
            <person name="Brodelius P.E."/>
            <person name="Rose J.K.C."/>
            <person name="Tang K."/>
        </authorList>
    </citation>
    <scope>NUCLEOTIDE SEQUENCE [LARGE SCALE GENOMIC DNA]</scope>
    <source>
        <strain evidence="5">cv. Huhao1</strain>
        <tissue evidence="4">Leaf</tissue>
    </source>
</reference>
<dbReference type="GO" id="GO:0005737">
    <property type="term" value="C:cytoplasm"/>
    <property type="evidence" value="ECO:0007669"/>
    <property type="project" value="TreeGrafter"/>
</dbReference>